<organism evidence="2 3">
    <name type="scientific">Nesidiocoris tenuis</name>
    <dbReference type="NCBI Taxonomy" id="355587"/>
    <lineage>
        <taxon>Eukaryota</taxon>
        <taxon>Metazoa</taxon>
        <taxon>Ecdysozoa</taxon>
        <taxon>Arthropoda</taxon>
        <taxon>Hexapoda</taxon>
        <taxon>Insecta</taxon>
        <taxon>Pterygota</taxon>
        <taxon>Neoptera</taxon>
        <taxon>Paraneoptera</taxon>
        <taxon>Hemiptera</taxon>
        <taxon>Heteroptera</taxon>
        <taxon>Panheteroptera</taxon>
        <taxon>Cimicomorpha</taxon>
        <taxon>Miridae</taxon>
        <taxon>Dicyphina</taxon>
        <taxon>Nesidiocoris</taxon>
    </lineage>
</organism>
<feature type="signal peptide" evidence="1">
    <location>
        <begin position="1"/>
        <end position="18"/>
    </location>
</feature>
<feature type="chain" id="PRO_5045547757" description="Lipocalin/cytosolic fatty-acid binding domain-containing protein" evidence="1">
    <location>
        <begin position="19"/>
        <end position="191"/>
    </location>
</feature>
<evidence type="ECO:0000313" key="3">
    <source>
        <dbReference type="Proteomes" id="UP001307889"/>
    </source>
</evidence>
<evidence type="ECO:0000313" key="2">
    <source>
        <dbReference type="EMBL" id="BES89607.1"/>
    </source>
</evidence>
<keyword evidence="1" id="KW-0732">Signal</keyword>
<keyword evidence="3" id="KW-1185">Reference proteome</keyword>
<proteinExistence type="predicted"/>
<sequence>MFRFALLIAVALWATVEAQKYVKGQCPASQTKPLALNPSLLRKKFFLRGSFNNYLFERDDPKCERLYMFKGSGDSIYEYYFQVYNNETVIRQATTDLGKSPYTFNTVMNTKFDEIRGGLRDVILPLELIATDGENYAVLYSCKGMMGPQKLEIALAYTTKINDASYDDIIKTAIQNRGLDSSKLKFTKQVC</sequence>
<name>A0ABN7ABC1_9HEMI</name>
<gene>
    <name evidence="2" type="ORF">NTJ_02414</name>
</gene>
<dbReference type="Proteomes" id="UP001307889">
    <property type="component" value="Chromosome 1"/>
</dbReference>
<dbReference type="InterPro" id="IPR012674">
    <property type="entry name" value="Calycin"/>
</dbReference>
<dbReference type="EMBL" id="AP028909">
    <property type="protein sequence ID" value="BES89607.1"/>
    <property type="molecule type" value="Genomic_DNA"/>
</dbReference>
<evidence type="ECO:0000256" key="1">
    <source>
        <dbReference type="SAM" id="SignalP"/>
    </source>
</evidence>
<evidence type="ECO:0008006" key="4">
    <source>
        <dbReference type="Google" id="ProtNLM"/>
    </source>
</evidence>
<dbReference type="SUPFAM" id="SSF50814">
    <property type="entry name" value="Lipocalins"/>
    <property type="match status" value="1"/>
</dbReference>
<dbReference type="Gene3D" id="2.40.128.20">
    <property type="match status" value="1"/>
</dbReference>
<protein>
    <recommendedName>
        <fullName evidence="4">Lipocalin/cytosolic fatty-acid binding domain-containing protein</fullName>
    </recommendedName>
</protein>
<reference evidence="2 3" key="1">
    <citation type="submission" date="2023-09" db="EMBL/GenBank/DDBJ databases">
        <title>Nesidiocoris tenuis whole genome shotgun sequence.</title>
        <authorList>
            <person name="Shibata T."/>
            <person name="Shimoda M."/>
            <person name="Kobayashi T."/>
            <person name="Uehara T."/>
        </authorList>
    </citation>
    <scope>NUCLEOTIDE SEQUENCE [LARGE SCALE GENOMIC DNA]</scope>
    <source>
        <strain evidence="2 3">Japan</strain>
    </source>
</reference>
<accession>A0ABN7ABC1</accession>